<feature type="domain" description="Response regulatory" evidence="4">
    <location>
        <begin position="6"/>
        <end position="122"/>
    </location>
</feature>
<dbReference type="InterPro" id="IPR050469">
    <property type="entry name" value="Diguanylate_Cyclase"/>
</dbReference>
<dbReference type="FunFam" id="3.30.70.270:FF:000001">
    <property type="entry name" value="Diguanylate cyclase domain protein"/>
    <property type="match status" value="1"/>
</dbReference>
<reference evidence="6" key="1">
    <citation type="submission" date="2006-05" db="EMBL/GenBank/DDBJ databases">
        <title>Annotation of the draft genome assembly of Desulfuromonas acetoxidans DSM 684.</title>
        <authorList>
            <consortium name="US DOE Joint Genome Institute (JGI-ORNL)"/>
            <person name="Larimer F."/>
            <person name="Land M."/>
            <person name="Hauser L."/>
        </authorList>
    </citation>
    <scope>NUCLEOTIDE SEQUENCE [LARGE SCALE GENOMIC DNA]</scope>
    <source>
        <strain evidence="6">DSM 684</strain>
    </source>
</reference>
<dbReference type="GO" id="GO:0052621">
    <property type="term" value="F:diguanylate cyclase activity"/>
    <property type="evidence" value="ECO:0007669"/>
    <property type="project" value="UniProtKB-EC"/>
</dbReference>
<dbReference type="SMART" id="SM00448">
    <property type="entry name" value="REC"/>
    <property type="match status" value="1"/>
</dbReference>
<dbReference type="GO" id="GO:0043709">
    <property type="term" value="P:cell adhesion involved in single-species biofilm formation"/>
    <property type="evidence" value="ECO:0007669"/>
    <property type="project" value="TreeGrafter"/>
</dbReference>
<dbReference type="PROSITE" id="PS50887">
    <property type="entry name" value="GGDEF"/>
    <property type="match status" value="1"/>
</dbReference>
<organism evidence="6 7">
    <name type="scientific">Desulfuromonas acetoxidans (strain DSM 684 / 11070)</name>
    <dbReference type="NCBI Taxonomy" id="281689"/>
    <lineage>
        <taxon>Bacteria</taxon>
        <taxon>Pseudomonadati</taxon>
        <taxon>Thermodesulfobacteriota</taxon>
        <taxon>Desulfuromonadia</taxon>
        <taxon>Desulfuromonadales</taxon>
        <taxon>Desulfuromonadaceae</taxon>
        <taxon>Desulfuromonas</taxon>
    </lineage>
</organism>
<dbReference type="CDD" id="cd01949">
    <property type="entry name" value="GGDEF"/>
    <property type="match status" value="1"/>
</dbReference>
<evidence type="ECO:0000313" key="7">
    <source>
        <dbReference type="Proteomes" id="UP000005695"/>
    </source>
</evidence>
<dbReference type="GO" id="GO:0005886">
    <property type="term" value="C:plasma membrane"/>
    <property type="evidence" value="ECO:0007669"/>
    <property type="project" value="TreeGrafter"/>
</dbReference>
<evidence type="ECO:0000256" key="2">
    <source>
        <dbReference type="ARBA" id="ARBA00034247"/>
    </source>
</evidence>
<dbReference type="NCBIfam" id="TIGR00254">
    <property type="entry name" value="GGDEF"/>
    <property type="match status" value="1"/>
</dbReference>
<dbReference type="OrthoDB" id="9778432at2"/>
<dbReference type="EMBL" id="AAEW02000001">
    <property type="protein sequence ID" value="EAT17220.1"/>
    <property type="molecule type" value="Genomic_DNA"/>
</dbReference>
<evidence type="ECO:0000313" key="6">
    <source>
        <dbReference type="EMBL" id="EAT17220.1"/>
    </source>
</evidence>
<feature type="domain" description="GGDEF" evidence="5">
    <location>
        <begin position="172"/>
        <end position="310"/>
    </location>
</feature>
<dbReference type="AlphaFoldDB" id="Q1K483"/>
<dbReference type="PROSITE" id="PS50110">
    <property type="entry name" value="RESPONSE_REGULATORY"/>
    <property type="match status" value="1"/>
</dbReference>
<dbReference type="SUPFAM" id="SSF55073">
    <property type="entry name" value="Nucleotide cyclase"/>
    <property type="match status" value="1"/>
</dbReference>
<dbReference type="Pfam" id="PF00990">
    <property type="entry name" value="GGDEF"/>
    <property type="match status" value="1"/>
</dbReference>
<sequence length="310" mass="35120">MQQQFKVLLVEDSRTQALRFQFMLEAHGFDAVVVSNGREALDRLKQEYFPIIITDWVMPEMDGVELCQAIRSRKFDGYVFIFLVTSKDDPDDIVAGLQAGADDYLTKPVSELELMARLNTAKRVIDLERSLKKRNEEVLHLSVTDALTEVHNRSYFNTQCPSFIARAVRSRQPVSCMICDVDHFKKVNDTFGHLAGDRVLQDFAVCLKQQVRQGFDLLVRYGGEEFVVILSDTDSDKALAVAERMRQSIEQLSIPWEDQTIALTASFGVVSYLPESMEHLLSVEQLMAAADEALYAAKEAGRNCVRRVTL</sequence>
<comment type="caution">
    <text evidence="6">The sequence shown here is derived from an EMBL/GenBank/DDBJ whole genome shotgun (WGS) entry which is preliminary data.</text>
</comment>
<proteinExistence type="predicted"/>
<dbReference type="RefSeq" id="WP_005997452.1">
    <property type="nucleotide sequence ID" value="NZ_AAEW02000001.1"/>
</dbReference>
<protein>
    <recommendedName>
        <fullName evidence="1">diguanylate cyclase</fullName>
        <ecNumber evidence="1">2.7.7.65</ecNumber>
    </recommendedName>
</protein>
<comment type="catalytic activity">
    <reaction evidence="2">
        <text>2 GTP = 3',3'-c-di-GMP + 2 diphosphate</text>
        <dbReference type="Rhea" id="RHEA:24898"/>
        <dbReference type="ChEBI" id="CHEBI:33019"/>
        <dbReference type="ChEBI" id="CHEBI:37565"/>
        <dbReference type="ChEBI" id="CHEBI:58805"/>
        <dbReference type="EC" id="2.7.7.65"/>
    </reaction>
</comment>
<dbReference type="EC" id="2.7.7.65" evidence="1"/>
<dbReference type="InterPro" id="IPR000160">
    <property type="entry name" value="GGDEF_dom"/>
</dbReference>
<dbReference type="SMART" id="SM00267">
    <property type="entry name" value="GGDEF"/>
    <property type="match status" value="1"/>
</dbReference>
<dbReference type="InterPro" id="IPR043128">
    <property type="entry name" value="Rev_trsase/Diguanyl_cyclase"/>
</dbReference>
<evidence type="ECO:0000259" key="5">
    <source>
        <dbReference type="PROSITE" id="PS50887"/>
    </source>
</evidence>
<feature type="modified residue" description="4-aspartylphosphate" evidence="3">
    <location>
        <position position="55"/>
    </location>
</feature>
<dbReference type="Gene3D" id="3.30.70.270">
    <property type="match status" value="1"/>
</dbReference>
<evidence type="ECO:0000256" key="3">
    <source>
        <dbReference type="PROSITE-ProRule" id="PRU00169"/>
    </source>
</evidence>
<keyword evidence="3" id="KW-0597">Phosphoprotein</keyword>
<dbReference type="Proteomes" id="UP000005695">
    <property type="component" value="Unassembled WGS sequence"/>
</dbReference>
<name>Q1K483_DESA6</name>
<dbReference type="Pfam" id="PF00072">
    <property type="entry name" value="Response_reg"/>
    <property type="match status" value="1"/>
</dbReference>
<accession>Q1K483</accession>
<dbReference type="Gene3D" id="3.40.50.2300">
    <property type="match status" value="1"/>
</dbReference>
<evidence type="ECO:0000256" key="1">
    <source>
        <dbReference type="ARBA" id="ARBA00012528"/>
    </source>
</evidence>
<dbReference type="InterPro" id="IPR011006">
    <property type="entry name" value="CheY-like_superfamily"/>
</dbReference>
<gene>
    <name evidence="6" type="ORF">Dace_3086</name>
</gene>
<evidence type="ECO:0000259" key="4">
    <source>
        <dbReference type="PROSITE" id="PS50110"/>
    </source>
</evidence>
<keyword evidence="7" id="KW-1185">Reference proteome</keyword>
<dbReference type="GO" id="GO:1902201">
    <property type="term" value="P:negative regulation of bacterial-type flagellum-dependent cell motility"/>
    <property type="evidence" value="ECO:0007669"/>
    <property type="project" value="TreeGrafter"/>
</dbReference>
<dbReference type="PANTHER" id="PTHR45138">
    <property type="entry name" value="REGULATORY COMPONENTS OF SENSORY TRANSDUCTION SYSTEM"/>
    <property type="match status" value="1"/>
</dbReference>
<dbReference type="InterPro" id="IPR029787">
    <property type="entry name" value="Nucleotide_cyclase"/>
</dbReference>
<dbReference type="GO" id="GO:0000160">
    <property type="term" value="P:phosphorelay signal transduction system"/>
    <property type="evidence" value="ECO:0007669"/>
    <property type="project" value="InterPro"/>
</dbReference>
<reference evidence="6" key="2">
    <citation type="submission" date="2006-05" db="EMBL/GenBank/DDBJ databases">
        <title>Sequencing of the draft genome and assembly of Desulfuromonas acetoxidans DSM 684.</title>
        <authorList>
            <consortium name="US DOE Joint Genome Institute (JGI-PGF)"/>
            <person name="Copeland A."/>
            <person name="Lucas S."/>
            <person name="Lapidus A."/>
            <person name="Barry K."/>
            <person name="Detter J.C."/>
            <person name="Glavina del Rio T."/>
            <person name="Hammon N."/>
            <person name="Israni S."/>
            <person name="Dalin E."/>
            <person name="Tice H."/>
            <person name="Bruce D."/>
            <person name="Pitluck S."/>
            <person name="Richardson P."/>
        </authorList>
    </citation>
    <scope>NUCLEOTIDE SEQUENCE [LARGE SCALE GENOMIC DNA]</scope>
    <source>
        <strain evidence="6">DSM 684</strain>
    </source>
</reference>
<dbReference type="PANTHER" id="PTHR45138:SF9">
    <property type="entry name" value="DIGUANYLATE CYCLASE DGCM-RELATED"/>
    <property type="match status" value="1"/>
</dbReference>
<dbReference type="SUPFAM" id="SSF52172">
    <property type="entry name" value="CheY-like"/>
    <property type="match status" value="1"/>
</dbReference>
<dbReference type="InterPro" id="IPR001789">
    <property type="entry name" value="Sig_transdc_resp-reg_receiver"/>
</dbReference>